<accession>A0A4Y7PE59</accession>
<protein>
    <submittedName>
        <fullName evidence="1">Uncharacterized protein</fullName>
    </submittedName>
</protein>
<evidence type="ECO:0000313" key="2">
    <source>
        <dbReference type="Proteomes" id="UP000294933"/>
    </source>
</evidence>
<organism evidence="1 2">
    <name type="scientific">Rickenella mellea</name>
    <dbReference type="NCBI Taxonomy" id="50990"/>
    <lineage>
        <taxon>Eukaryota</taxon>
        <taxon>Fungi</taxon>
        <taxon>Dikarya</taxon>
        <taxon>Basidiomycota</taxon>
        <taxon>Agaricomycotina</taxon>
        <taxon>Agaricomycetes</taxon>
        <taxon>Hymenochaetales</taxon>
        <taxon>Rickenellaceae</taxon>
        <taxon>Rickenella</taxon>
    </lineage>
</organism>
<dbReference type="Proteomes" id="UP000294933">
    <property type="component" value="Unassembled WGS sequence"/>
</dbReference>
<proteinExistence type="predicted"/>
<dbReference type="VEuPathDB" id="FungiDB:BD410DRAFT_810458"/>
<gene>
    <name evidence="1" type="ORF">BD410DRAFT_810458</name>
</gene>
<dbReference type="AlphaFoldDB" id="A0A4Y7PE59"/>
<dbReference type="EMBL" id="ML170565">
    <property type="protein sequence ID" value="TDL13526.1"/>
    <property type="molecule type" value="Genomic_DNA"/>
</dbReference>
<sequence length="107" mass="11901">MDGCGRWRTGSRGLREGKRDIKELRYEGIQAREFLENCGHAPLEGEEMYRVPGQSHLISSHSYSTIKNHENYEDTVSLSSGPSPPILGEALSDDRLLSIVLSQATLV</sequence>
<reference evidence="1 2" key="1">
    <citation type="submission" date="2018-06" db="EMBL/GenBank/DDBJ databases">
        <title>A transcriptomic atlas of mushroom development highlights an independent origin of complex multicellularity.</title>
        <authorList>
            <consortium name="DOE Joint Genome Institute"/>
            <person name="Krizsan K."/>
            <person name="Almasi E."/>
            <person name="Merenyi Z."/>
            <person name="Sahu N."/>
            <person name="Viragh M."/>
            <person name="Koszo T."/>
            <person name="Mondo S."/>
            <person name="Kiss B."/>
            <person name="Balint B."/>
            <person name="Kues U."/>
            <person name="Barry K."/>
            <person name="Hegedus J.C."/>
            <person name="Henrissat B."/>
            <person name="Johnson J."/>
            <person name="Lipzen A."/>
            <person name="Ohm R."/>
            <person name="Nagy I."/>
            <person name="Pangilinan J."/>
            <person name="Yan J."/>
            <person name="Xiong Y."/>
            <person name="Grigoriev I.V."/>
            <person name="Hibbett D.S."/>
            <person name="Nagy L.G."/>
        </authorList>
    </citation>
    <scope>NUCLEOTIDE SEQUENCE [LARGE SCALE GENOMIC DNA]</scope>
    <source>
        <strain evidence="1 2">SZMC22713</strain>
    </source>
</reference>
<name>A0A4Y7PE59_9AGAM</name>
<keyword evidence="2" id="KW-1185">Reference proteome</keyword>
<evidence type="ECO:0000313" key="1">
    <source>
        <dbReference type="EMBL" id="TDL13526.1"/>
    </source>
</evidence>